<evidence type="ECO:0000313" key="4">
    <source>
        <dbReference type="Proteomes" id="UP000619295"/>
    </source>
</evidence>
<dbReference type="InterPro" id="IPR015943">
    <property type="entry name" value="WD40/YVTN_repeat-like_dom_sf"/>
</dbReference>
<dbReference type="InterPro" id="IPR019405">
    <property type="entry name" value="Lactonase_7-beta_prop"/>
</dbReference>
<reference evidence="3" key="1">
    <citation type="submission" date="2020-09" db="EMBL/GenBank/DDBJ databases">
        <title>Bosea spartocytisi sp. nov. a root nodule endophyte of Spartocytisus supranubius in the high mountain ecosystem fo the Teide National Park (Canary Islands, Spain).</title>
        <authorList>
            <person name="Pulido-Suarez L."/>
            <person name="Peix A."/>
            <person name="Igual J.M."/>
            <person name="Socas-Perez N."/>
            <person name="Velazquez E."/>
            <person name="Flores-Felix J.D."/>
            <person name="Leon-Barrios M."/>
        </authorList>
    </citation>
    <scope>NUCLEOTIDE SEQUENCE</scope>
    <source>
        <strain evidence="3">SSUT16</strain>
    </source>
</reference>
<keyword evidence="4" id="KW-1185">Reference proteome</keyword>
<dbReference type="Proteomes" id="UP000619295">
    <property type="component" value="Unassembled WGS sequence"/>
</dbReference>
<name>A0A927E948_9HYPH</name>
<evidence type="ECO:0000256" key="1">
    <source>
        <dbReference type="ARBA" id="ARBA00005564"/>
    </source>
</evidence>
<comment type="caution">
    <text evidence="3">The sequence shown here is derived from an EMBL/GenBank/DDBJ whole genome shotgun (WGS) entry which is preliminary data.</text>
</comment>
<comment type="similarity">
    <text evidence="1">Belongs to the cycloisomerase 2 family.</text>
</comment>
<dbReference type="RefSeq" id="WP_191124375.1">
    <property type="nucleotide sequence ID" value="NZ_JACXWY010000006.1"/>
</dbReference>
<dbReference type="Gene3D" id="2.130.10.10">
    <property type="entry name" value="YVTN repeat-like/Quinoprotein amine dehydrogenase"/>
    <property type="match status" value="1"/>
</dbReference>
<dbReference type="Pfam" id="PF10282">
    <property type="entry name" value="Lactonase"/>
    <property type="match status" value="1"/>
</dbReference>
<dbReference type="GO" id="GO:0017057">
    <property type="term" value="F:6-phosphogluconolactonase activity"/>
    <property type="evidence" value="ECO:0007669"/>
    <property type="project" value="TreeGrafter"/>
</dbReference>
<dbReference type="GO" id="GO:0006006">
    <property type="term" value="P:glucose metabolic process"/>
    <property type="evidence" value="ECO:0007669"/>
    <property type="project" value="UniProtKB-KW"/>
</dbReference>
<protein>
    <submittedName>
        <fullName evidence="3">Beta-propeller fold lactonase family protein</fullName>
    </submittedName>
</protein>
<keyword evidence="2" id="KW-0119">Carbohydrate metabolism</keyword>
<dbReference type="SUPFAM" id="SSF51004">
    <property type="entry name" value="C-terminal (heme d1) domain of cytochrome cd1-nitrite reductase"/>
    <property type="match status" value="1"/>
</dbReference>
<evidence type="ECO:0000313" key="3">
    <source>
        <dbReference type="EMBL" id="MBD3846564.1"/>
    </source>
</evidence>
<accession>A0A927E948</accession>
<dbReference type="EMBL" id="JACXWY010000006">
    <property type="protein sequence ID" value="MBD3846564.1"/>
    <property type="molecule type" value="Genomic_DNA"/>
</dbReference>
<gene>
    <name evidence="3" type="ORF">IED13_12720</name>
</gene>
<dbReference type="InterPro" id="IPR011048">
    <property type="entry name" value="Haem_d1_sf"/>
</dbReference>
<sequence>MAQSAKTRTAETGTTTAANVSTAYVAVGPELTQYAVDGTTISPVPGSMVSVPAPIQYVWQHPGKPIAYVASSDRFAAKPADLHHLSAFAMAPGSGKLSLIGAPRLLTSRPINISTDRDGRFLLVAYNDPASLTVHPIAADGSVGEAIKQDGKLDAGIYAHQVRMLPSNRTVLLVTRGNDPAGGKPEDPGALKVFSFNQGKLAEKQSVAPGSGYGFGPRHADFHPTRPWFYVTMERENQLQMFTLGAEDRIGPAPAFVKTTLAEPGKVRPGQVVGAIHVSRDGRFVYVSNRADGKTELDGRKVFVGGENSIAVFAVDPKTGEPNLIQAVDTRSCHVRTFAIDPSGKTLLAASVAPMDVASGGTVSTVPAKLTAFAIGADGKLSFTAERAVDTAKGPMFWCGFTPLT</sequence>
<dbReference type="InterPro" id="IPR050282">
    <property type="entry name" value="Cycloisomerase_2"/>
</dbReference>
<dbReference type="PANTHER" id="PTHR30344">
    <property type="entry name" value="6-PHOSPHOGLUCONOLACTONASE-RELATED"/>
    <property type="match status" value="1"/>
</dbReference>
<dbReference type="AlphaFoldDB" id="A0A927E948"/>
<evidence type="ECO:0000256" key="2">
    <source>
        <dbReference type="ARBA" id="ARBA00022526"/>
    </source>
</evidence>
<dbReference type="PANTHER" id="PTHR30344:SF1">
    <property type="entry name" value="6-PHOSPHOGLUCONOLACTONASE"/>
    <property type="match status" value="1"/>
</dbReference>
<keyword evidence="2" id="KW-0313">Glucose metabolism</keyword>
<organism evidence="3 4">
    <name type="scientific">Bosea spartocytisi</name>
    <dbReference type="NCBI Taxonomy" id="2773451"/>
    <lineage>
        <taxon>Bacteria</taxon>
        <taxon>Pseudomonadati</taxon>
        <taxon>Pseudomonadota</taxon>
        <taxon>Alphaproteobacteria</taxon>
        <taxon>Hyphomicrobiales</taxon>
        <taxon>Boseaceae</taxon>
        <taxon>Bosea</taxon>
    </lineage>
</organism>
<dbReference type="GO" id="GO:0005829">
    <property type="term" value="C:cytosol"/>
    <property type="evidence" value="ECO:0007669"/>
    <property type="project" value="TreeGrafter"/>
</dbReference>
<proteinExistence type="inferred from homology"/>